<name>A0A4P2VNB6_9ARCH</name>
<dbReference type="EMBL" id="AP018732">
    <property type="protein sequence ID" value="BBE42425.1"/>
    <property type="molecule type" value="Genomic_DNA"/>
</dbReference>
<organism evidence="2 3">
    <name type="scientific">Conexivisphaera calida</name>
    <dbReference type="NCBI Taxonomy" id="1874277"/>
    <lineage>
        <taxon>Archaea</taxon>
        <taxon>Nitrososphaerota</taxon>
        <taxon>Conexivisphaeria</taxon>
        <taxon>Conexivisphaerales</taxon>
        <taxon>Conexivisphaeraceae</taxon>
        <taxon>Conexivisphaera</taxon>
    </lineage>
</organism>
<feature type="compositionally biased region" description="Gly residues" evidence="1">
    <location>
        <begin position="86"/>
        <end position="104"/>
    </location>
</feature>
<feature type="compositionally biased region" description="Gly residues" evidence="1">
    <location>
        <begin position="64"/>
        <end position="74"/>
    </location>
</feature>
<dbReference type="GeneID" id="55584848"/>
<evidence type="ECO:0000313" key="2">
    <source>
        <dbReference type="EMBL" id="BBE42425.1"/>
    </source>
</evidence>
<dbReference type="AlphaFoldDB" id="A0A4P2VNB6"/>
<accession>A0A4P2VNB6</accession>
<protein>
    <submittedName>
        <fullName evidence="2">Uncharacterized protein</fullName>
    </submittedName>
</protein>
<dbReference type="KEGG" id="ccai:NAS2_1036"/>
<evidence type="ECO:0000313" key="3">
    <source>
        <dbReference type="Proteomes" id="UP000509448"/>
    </source>
</evidence>
<evidence type="ECO:0000256" key="1">
    <source>
        <dbReference type="SAM" id="MobiDB-lite"/>
    </source>
</evidence>
<dbReference type="Proteomes" id="UP000509448">
    <property type="component" value="Chromosome"/>
</dbReference>
<feature type="region of interest" description="Disordered" evidence="1">
    <location>
        <begin position="1"/>
        <end position="112"/>
    </location>
</feature>
<reference evidence="2 3" key="1">
    <citation type="journal article" date="2019" name="ISME J.">
        <title>Isolation and characterization of a thermophilic sulfur- and iron-reducing thaumarchaeote from a terrestrial acidic hot spring.</title>
        <authorList>
            <person name="Kato S."/>
            <person name="Itoh T."/>
            <person name="Yuki M."/>
            <person name="Nagamori M."/>
            <person name="Ohnishi M."/>
            <person name="Uematsu K."/>
            <person name="Suzuki K."/>
            <person name="Takashina T."/>
            <person name="Ohkuma M."/>
        </authorList>
    </citation>
    <scope>NUCLEOTIDE SEQUENCE [LARGE SCALE GENOMIC DNA]</scope>
    <source>
        <strain evidence="2 3">NAS-02</strain>
    </source>
</reference>
<dbReference type="RefSeq" id="WP_174448660.1">
    <property type="nucleotide sequence ID" value="NZ_AP018732.1"/>
</dbReference>
<proteinExistence type="predicted"/>
<keyword evidence="3" id="KW-1185">Reference proteome</keyword>
<gene>
    <name evidence="2" type="ORF">NAS2_1036</name>
</gene>
<sequence>MNGLIFQDAHAPPTAARRTRSCAPEGLPGARPARALSSWRQSADGGGDEDEDDGRRIPLDRWLGGAGGGHGYGSGAPEHTTAPGTAQGGAPGPGRGGGGGGGGGTPPPRPRGVEELVAAGLVEEYDLAGAFETWHVYRCRICGCGPWEDPVYVLEHFRVLGADRAAHLRRYREFAGGR</sequence>